<accession>A0A9P4X8E8</accession>
<proteinExistence type="predicted"/>
<sequence>MAGVVIASPSTATVFLIDPARPSTPQQSTGPLHDTLRTKYSDEHDGGSNSPSNAAVAGSVLQGSPTWPCACAPFPTRSCQGHGTLHGILPRRTYAHHTCFAADISRCTVYE</sequence>
<reference evidence="2 3" key="1">
    <citation type="submission" date="2018-06" db="EMBL/GenBank/DDBJ databases">
        <title>Genome analysis of cellulolytic fungus Trichoderma lentiforme CFAM-422.</title>
        <authorList>
            <person name="Steindorff A.S."/>
            <person name="Formighieri E.F."/>
            <person name="Midorikawa G.E.O."/>
            <person name="Tamietti M.S."/>
            <person name="Ramos E.Z."/>
            <person name="Silva A.S."/>
            <person name="Bon E.P.S."/>
            <person name="Mendes T.D."/>
            <person name="Damaso M.C.T."/>
            <person name="Favaro L.C.L."/>
        </authorList>
    </citation>
    <scope>NUCLEOTIDE SEQUENCE [LARGE SCALE GENOMIC DNA]</scope>
    <source>
        <strain evidence="2 3">CFAM-422</strain>
    </source>
</reference>
<feature type="compositionally biased region" description="Basic and acidic residues" evidence="1">
    <location>
        <begin position="34"/>
        <end position="46"/>
    </location>
</feature>
<keyword evidence="3" id="KW-1185">Reference proteome</keyword>
<evidence type="ECO:0000256" key="1">
    <source>
        <dbReference type="SAM" id="MobiDB-lite"/>
    </source>
</evidence>
<evidence type="ECO:0000313" key="3">
    <source>
        <dbReference type="Proteomes" id="UP000801864"/>
    </source>
</evidence>
<dbReference type="Proteomes" id="UP000801864">
    <property type="component" value="Unassembled WGS sequence"/>
</dbReference>
<name>A0A9P4X8E8_9HYPO</name>
<gene>
    <name evidence="2" type="ORF">CFAM422_010613</name>
</gene>
<dbReference type="AlphaFoldDB" id="A0A9P4X8E8"/>
<dbReference type="EMBL" id="QLNT01000021">
    <property type="protein sequence ID" value="KAF3062667.1"/>
    <property type="molecule type" value="Genomic_DNA"/>
</dbReference>
<organism evidence="2 3">
    <name type="scientific">Trichoderma lentiforme</name>
    <dbReference type="NCBI Taxonomy" id="1567552"/>
    <lineage>
        <taxon>Eukaryota</taxon>
        <taxon>Fungi</taxon>
        <taxon>Dikarya</taxon>
        <taxon>Ascomycota</taxon>
        <taxon>Pezizomycotina</taxon>
        <taxon>Sordariomycetes</taxon>
        <taxon>Hypocreomycetidae</taxon>
        <taxon>Hypocreales</taxon>
        <taxon>Hypocreaceae</taxon>
        <taxon>Trichoderma</taxon>
    </lineage>
</organism>
<protein>
    <submittedName>
        <fullName evidence="2">Uncharacterized protein</fullName>
    </submittedName>
</protein>
<comment type="caution">
    <text evidence="2">The sequence shown here is derived from an EMBL/GenBank/DDBJ whole genome shotgun (WGS) entry which is preliminary data.</text>
</comment>
<feature type="region of interest" description="Disordered" evidence="1">
    <location>
        <begin position="19"/>
        <end position="59"/>
    </location>
</feature>
<evidence type="ECO:0000313" key="2">
    <source>
        <dbReference type="EMBL" id="KAF3062667.1"/>
    </source>
</evidence>